<dbReference type="Pfam" id="PF01965">
    <property type="entry name" value="DJ-1_PfpI"/>
    <property type="match status" value="1"/>
</dbReference>
<dbReference type="GO" id="GO:0043565">
    <property type="term" value="F:sequence-specific DNA binding"/>
    <property type="evidence" value="ECO:0007669"/>
    <property type="project" value="InterPro"/>
</dbReference>
<keyword evidence="6" id="KW-1185">Reference proteome</keyword>
<dbReference type="SMART" id="SM00342">
    <property type="entry name" value="HTH_ARAC"/>
    <property type="match status" value="1"/>
</dbReference>
<dbReference type="AlphaFoldDB" id="A0A2U2N8J3"/>
<dbReference type="GO" id="GO:0003700">
    <property type="term" value="F:DNA-binding transcription factor activity"/>
    <property type="evidence" value="ECO:0007669"/>
    <property type="project" value="InterPro"/>
</dbReference>
<comment type="caution">
    <text evidence="5">The sequence shown here is derived from an EMBL/GenBank/DDBJ whole genome shotgun (WGS) entry which is preliminary data.</text>
</comment>
<name>A0A2U2N8J3_9GAMM</name>
<evidence type="ECO:0000256" key="3">
    <source>
        <dbReference type="ARBA" id="ARBA00023163"/>
    </source>
</evidence>
<dbReference type="InterPro" id="IPR018060">
    <property type="entry name" value="HTH_AraC"/>
</dbReference>
<keyword evidence="3" id="KW-0804">Transcription</keyword>
<dbReference type="OrthoDB" id="9803764at2"/>
<dbReference type="CDD" id="cd03138">
    <property type="entry name" value="GATase1_AraC_2"/>
    <property type="match status" value="1"/>
</dbReference>
<evidence type="ECO:0000313" key="5">
    <source>
        <dbReference type="EMBL" id="PWG65393.1"/>
    </source>
</evidence>
<proteinExistence type="predicted"/>
<dbReference type="SUPFAM" id="SSF46689">
    <property type="entry name" value="Homeodomain-like"/>
    <property type="match status" value="2"/>
</dbReference>
<dbReference type="InterPro" id="IPR009057">
    <property type="entry name" value="Homeodomain-like_sf"/>
</dbReference>
<dbReference type="PANTHER" id="PTHR43130">
    <property type="entry name" value="ARAC-FAMILY TRANSCRIPTIONAL REGULATOR"/>
    <property type="match status" value="1"/>
</dbReference>
<dbReference type="InterPro" id="IPR002818">
    <property type="entry name" value="DJ-1/PfpI"/>
</dbReference>
<dbReference type="SUPFAM" id="SSF52317">
    <property type="entry name" value="Class I glutamine amidotransferase-like"/>
    <property type="match status" value="1"/>
</dbReference>
<feature type="domain" description="HTH araC/xylS-type" evidence="4">
    <location>
        <begin position="223"/>
        <end position="321"/>
    </location>
</feature>
<dbReference type="Gene3D" id="1.10.10.60">
    <property type="entry name" value="Homeodomain-like"/>
    <property type="match status" value="2"/>
</dbReference>
<dbReference type="PANTHER" id="PTHR43130:SF11">
    <property type="entry name" value="TRANSCRIPTIONAL REGULATORY PROTEIN"/>
    <property type="match status" value="1"/>
</dbReference>
<sequence>MMDVTVVLLGGNYASTALAPVEVFHSAGQLWPALTGGAGEPAFRVTMASIDGGPVTTAYGLELTPRAALADVAHSDIVMVPASGLELDAQIARYRELFPWLRECQARGSFIAGVCTGTAYLAEAGLLDGRQATTHWALGDAYRARYPQVDWRPELFITEDRHVLCAGGVFAAVDLSLYLVEKFCGRELARQCARSLLVDMPRTSQSGYAVLPLSRPHGDERIREVERYLAENCARDLPVKHLAERACMSPRTFVRRFKAATGRMPGQYLQLQRIGLAREMLEASTLTVQQVSERVGYEDVAFFRRLFRRVTGMSPAEYRMRFAGRPAVSNPPAVAS</sequence>
<evidence type="ECO:0000256" key="1">
    <source>
        <dbReference type="ARBA" id="ARBA00023015"/>
    </source>
</evidence>
<dbReference type="PROSITE" id="PS01124">
    <property type="entry name" value="HTH_ARAC_FAMILY_2"/>
    <property type="match status" value="1"/>
</dbReference>
<dbReference type="PRINTS" id="PR00032">
    <property type="entry name" value="HTHARAC"/>
</dbReference>
<dbReference type="Proteomes" id="UP000245474">
    <property type="component" value="Unassembled WGS sequence"/>
</dbReference>
<dbReference type="InterPro" id="IPR018062">
    <property type="entry name" value="HTH_AraC-typ_CS"/>
</dbReference>
<dbReference type="InterPro" id="IPR029062">
    <property type="entry name" value="Class_I_gatase-like"/>
</dbReference>
<dbReference type="InterPro" id="IPR020449">
    <property type="entry name" value="Tscrpt_reg_AraC-type_HTH"/>
</dbReference>
<keyword evidence="1" id="KW-0805">Transcription regulation</keyword>
<evidence type="ECO:0000256" key="2">
    <source>
        <dbReference type="ARBA" id="ARBA00023125"/>
    </source>
</evidence>
<dbReference type="PROSITE" id="PS00041">
    <property type="entry name" value="HTH_ARAC_FAMILY_1"/>
    <property type="match status" value="1"/>
</dbReference>
<accession>A0A2U2N8J3</accession>
<dbReference type="Gene3D" id="3.40.50.880">
    <property type="match status" value="1"/>
</dbReference>
<keyword evidence="2" id="KW-0238">DNA-binding</keyword>
<evidence type="ECO:0000259" key="4">
    <source>
        <dbReference type="PROSITE" id="PS01124"/>
    </source>
</evidence>
<organism evidence="5 6">
    <name type="scientific">Sediminicurvatus halobius</name>
    <dbReference type="NCBI Taxonomy" id="2182432"/>
    <lineage>
        <taxon>Bacteria</taxon>
        <taxon>Pseudomonadati</taxon>
        <taxon>Pseudomonadota</taxon>
        <taxon>Gammaproteobacteria</taxon>
        <taxon>Chromatiales</taxon>
        <taxon>Ectothiorhodospiraceae</taxon>
        <taxon>Sediminicurvatus</taxon>
    </lineage>
</organism>
<dbReference type="InterPro" id="IPR052158">
    <property type="entry name" value="INH-QAR"/>
</dbReference>
<protein>
    <submittedName>
        <fullName evidence="5">AraC family transcriptional regulator</fullName>
    </submittedName>
</protein>
<reference evidence="5 6" key="1">
    <citation type="submission" date="2018-05" db="EMBL/GenBank/DDBJ databases">
        <title>Spiribacter halobius sp. nov., a moderately halophilic bacterium isolated from marine solar saltern.</title>
        <authorList>
            <person name="Zheng W.-S."/>
            <person name="Lu D.-C."/>
            <person name="Du Z.-J."/>
        </authorList>
    </citation>
    <scope>NUCLEOTIDE SEQUENCE [LARGE SCALE GENOMIC DNA]</scope>
    <source>
        <strain evidence="5 6">E85</strain>
    </source>
</reference>
<gene>
    <name evidence="5" type="ORF">DEM34_01220</name>
</gene>
<dbReference type="EMBL" id="QFFI01000002">
    <property type="protein sequence ID" value="PWG65393.1"/>
    <property type="molecule type" value="Genomic_DNA"/>
</dbReference>
<dbReference type="Pfam" id="PF12833">
    <property type="entry name" value="HTH_18"/>
    <property type="match status" value="1"/>
</dbReference>
<dbReference type="RefSeq" id="WP_109675432.1">
    <property type="nucleotide sequence ID" value="NZ_CP086615.1"/>
</dbReference>
<evidence type="ECO:0000313" key="6">
    <source>
        <dbReference type="Proteomes" id="UP000245474"/>
    </source>
</evidence>